<evidence type="ECO:0000256" key="4">
    <source>
        <dbReference type="ARBA" id="ARBA00023163"/>
    </source>
</evidence>
<feature type="compositionally biased region" description="Basic and acidic residues" evidence="6">
    <location>
        <begin position="76"/>
        <end position="85"/>
    </location>
</feature>
<evidence type="ECO:0000256" key="3">
    <source>
        <dbReference type="ARBA" id="ARBA00023125"/>
    </source>
</evidence>
<dbReference type="GO" id="GO:0003700">
    <property type="term" value="F:DNA-binding transcription factor activity"/>
    <property type="evidence" value="ECO:0007669"/>
    <property type="project" value="InterPro"/>
</dbReference>
<dbReference type="CDD" id="cd14702">
    <property type="entry name" value="bZIP_plant_GBF1"/>
    <property type="match status" value="1"/>
</dbReference>
<proteinExistence type="predicted"/>
<dbReference type="PANTHER" id="PTHR46324:SF26">
    <property type="entry name" value="OS02G0728001 PROTEIN"/>
    <property type="match status" value="1"/>
</dbReference>
<keyword evidence="2" id="KW-0805">Transcription regulation</keyword>
<dbReference type="PROSITE" id="PS00036">
    <property type="entry name" value="BZIP_BASIC"/>
    <property type="match status" value="1"/>
</dbReference>
<dbReference type="EMBL" id="GDJX01017468">
    <property type="protein sequence ID" value="JAT50468.1"/>
    <property type="molecule type" value="Transcribed_RNA"/>
</dbReference>
<dbReference type="InterPro" id="IPR046347">
    <property type="entry name" value="bZIP_sf"/>
</dbReference>
<dbReference type="PANTHER" id="PTHR46324">
    <property type="entry name" value="BASIC LEUCINE ZIPPER 43-RELATED"/>
    <property type="match status" value="1"/>
</dbReference>
<keyword evidence="3" id="KW-0238">DNA-binding</keyword>
<dbReference type="GO" id="GO:0003677">
    <property type="term" value="F:DNA binding"/>
    <property type="evidence" value="ECO:0007669"/>
    <property type="project" value="UniProtKB-KW"/>
</dbReference>
<dbReference type="InterPro" id="IPR045314">
    <property type="entry name" value="bZIP_plant_GBF1"/>
</dbReference>
<accession>A0A1D1Y748</accession>
<gene>
    <name evidence="8" type="primary">OBF1_0</name>
    <name evidence="8" type="ORF">g.118276</name>
</gene>
<keyword evidence="4" id="KW-0804">Transcription</keyword>
<evidence type="ECO:0000256" key="6">
    <source>
        <dbReference type="SAM" id="MobiDB-lite"/>
    </source>
</evidence>
<feature type="domain" description="BZIP" evidence="7">
    <location>
        <begin position="83"/>
        <end position="131"/>
    </location>
</feature>
<sequence>MYPGEVASLSYLVPVNPAPYPTHFGMAENSIPSFHFSRFFTPSASAAYLNTVLPSHELTPQDSSLSNNSNSDEGDEHQRSLIEERKRRRMISNRESARRSRMRKQRHLDELQWQVANLRSVNRRLIDELNQTIGDRDHMLQENSHLRDEASSLHQRLKNMQVDETCNGLQDPKEGEEDEPCDASTNQPATASSSE</sequence>
<feature type="compositionally biased region" description="Polar residues" evidence="6">
    <location>
        <begin position="183"/>
        <end position="195"/>
    </location>
</feature>
<name>A0A1D1Y748_9ARAE</name>
<dbReference type="SUPFAM" id="SSF57959">
    <property type="entry name" value="Leucine zipper domain"/>
    <property type="match status" value="1"/>
</dbReference>
<evidence type="ECO:0000259" key="7">
    <source>
        <dbReference type="PROSITE" id="PS50217"/>
    </source>
</evidence>
<evidence type="ECO:0000256" key="2">
    <source>
        <dbReference type="ARBA" id="ARBA00023015"/>
    </source>
</evidence>
<comment type="subcellular location">
    <subcellularLocation>
        <location evidence="1">Nucleus</location>
    </subcellularLocation>
</comment>
<evidence type="ECO:0000256" key="1">
    <source>
        <dbReference type="ARBA" id="ARBA00004123"/>
    </source>
</evidence>
<dbReference type="SMART" id="SM00338">
    <property type="entry name" value="BRLZ"/>
    <property type="match status" value="1"/>
</dbReference>
<evidence type="ECO:0000313" key="8">
    <source>
        <dbReference type="EMBL" id="JAT50468.1"/>
    </source>
</evidence>
<dbReference type="Gene3D" id="1.20.5.170">
    <property type="match status" value="1"/>
</dbReference>
<evidence type="ECO:0000256" key="5">
    <source>
        <dbReference type="ARBA" id="ARBA00023242"/>
    </source>
</evidence>
<reference evidence="8" key="1">
    <citation type="submission" date="2015-07" db="EMBL/GenBank/DDBJ databases">
        <title>Transcriptome Assembly of Anthurium amnicola.</title>
        <authorList>
            <person name="Suzuki J."/>
        </authorList>
    </citation>
    <scope>NUCLEOTIDE SEQUENCE</scope>
</reference>
<organism evidence="8">
    <name type="scientific">Anthurium amnicola</name>
    <dbReference type="NCBI Taxonomy" id="1678845"/>
    <lineage>
        <taxon>Eukaryota</taxon>
        <taxon>Viridiplantae</taxon>
        <taxon>Streptophyta</taxon>
        <taxon>Embryophyta</taxon>
        <taxon>Tracheophyta</taxon>
        <taxon>Spermatophyta</taxon>
        <taxon>Magnoliopsida</taxon>
        <taxon>Liliopsida</taxon>
        <taxon>Araceae</taxon>
        <taxon>Pothoideae</taxon>
        <taxon>Potheae</taxon>
        <taxon>Anthurium</taxon>
    </lineage>
</organism>
<dbReference type="InterPro" id="IPR044521">
    <property type="entry name" value="AtbZIP8/43"/>
</dbReference>
<feature type="region of interest" description="Disordered" evidence="6">
    <location>
        <begin position="59"/>
        <end position="106"/>
    </location>
</feature>
<dbReference type="Pfam" id="PF00170">
    <property type="entry name" value="bZIP_1"/>
    <property type="match status" value="1"/>
</dbReference>
<keyword evidence="5" id="KW-0539">Nucleus</keyword>
<dbReference type="FunFam" id="1.20.5.170:FF:000020">
    <property type="entry name" value="BZIP transcription factor"/>
    <property type="match status" value="1"/>
</dbReference>
<protein>
    <submittedName>
        <fullName evidence="8">Ocs element-binding factor 1</fullName>
    </submittedName>
</protein>
<dbReference type="AlphaFoldDB" id="A0A1D1Y748"/>
<dbReference type="PROSITE" id="PS50217">
    <property type="entry name" value="BZIP"/>
    <property type="match status" value="1"/>
</dbReference>
<feature type="region of interest" description="Disordered" evidence="6">
    <location>
        <begin position="157"/>
        <end position="195"/>
    </location>
</feature>
<dbReference type="InterPro" id="IPR004827">
    <property type="entry name" value="bZIP"/>
</dbReference>
<dbReference type="GO" id="GO:0005634">
    <property type="term" value="C:nucleus"/>
    <property type="evidence" value="ECO:0007669"/>
    <property type="project" value="UniProtKB-SubCell"/>
</dbReference>